<keyword evidence="6" id="KW-1133">Transmembrane helix</keyword>
<dbReference type="Gene3D" id="1.20.1530.20">
    <property type="match status" value="1"/>
</dbReference>
<feature type="transmembrane region" description="Helical" evidence="6">
    <location>
        <begin position="64"/>
        <end position="81"/>
    </location>
</feature>
<feature type="region of interest" description="Disordered" evidence="5">
    <location>
        <begin position="643"/>
        <end position="674"/>
    </location>
</feature>
<accession>A0A0D9NU03</accession>
<dbReference type="Gene3D" id="3.60.20.10">
    <property type="entry name" value="Glutamine Phosphoribosylpyrophosphate, subunit 1, domain 1"/>
    <property type="match status" value="1"/>
</dbReference>
<keyword evidence="6" id="KW-0472">Membrane</keyword>
<sequence>MVEVDGGHAGGEAPAPIKAVRWAKKVARLILAQWLLIGFGVACVVGYYFPGVAVHGGAIKSEYSVLYGAVAFIFLVSGLQLPPSKLQANATNWRLHALVQGISFVVIPCIVLAVIHISLAAGALQSGTPSIPVIVGMLTTACIPTTIASNVVMTRSAGGDETAAVVEVVLGNVVGSFLSPILIYGFMPRGEEFASWAPANPASLGRMYADVAKQLCLSVVLPLVVGQVVRWWKEDGTKKALDVLKLGKISGLCLVLLVWTTFSGAFKTGALFKISKPSLLFNIFMNIALYFIYTAICFFSARPPAFLADWINPLLAESKVAGRLPRMLRRALTIRRMPREQMIAVCFCGAAKTTSLGIPLVTAMWNASDDLTRAFIQIPVLLYTIEQVFMAQILVYIFKWYMRREAKGESQSSDVNHYPDGHVFQVEYAGEAVKRGTCAVGVKGKDVVVLGCEKRSAMKLQDTRITPSKIQLLDTHTALAFAGLNADARILVDKARLEAQSHRLSVEDPVTIDYITKYVAGVQQRYTQAGGVRPFGISTLVVGFDPGSKVPRLYQTEPSGIYSAWKANAIGRSSKTVREFLERNYKDDMDREATIRLAIKSLLEVVQTGAKNIEIALMAPGATMEILPTDEIEGYVKEIEQEKQEEAAKKKTGRTPGTGSAAILTRGQDDSAAE</sequence>
<feature type="transmembrane region" description="Helical" evidence="6">
    <location>
        <begin position="26"/>
        <end position="49"/>
    </location>
</feature>
<dbReference type="SUPFAM" id="SSF56235">
    <property type="entry name" value="N-terminal nucleophile aminohydrolases (Ntn hydrolases)"/>
    <property type="match status" value="1"/>
</dbReference>
<dbReference type="CDD" id="cd03755">
    <property type="entry name" value="proteasome_alpha_type_7"/>
    <property type="match status" value="1"/>
</dbReference>
<dbReference type="Pfam" id="PF00227">
    <property type="entry name" value="Proteasome"/>
    <property type="match status" value="1"/>
</dbReference>
<feature type="transmembrane region" description="Helical" evidence="6">
    <location>
        <begin position="342"/>
        <end position="362"/>
    </location>
</feature>
<dbReference type="InterPro" id="IPR038770">
    <property type="entry name" value="Na+/solute_symporter_sf"/>
</dbReference>
<dbReference type="FunFam" id="3.60.20.10:FF:000004">
    <property type="entry name" value="Proteasome subunit alpha type-4"/>
    <property type="match status" value="1"/>
</dbReference>
<evidence type="ECO:0000256" key="4">
    <source>
        <dbReference type="PROSITE-ProRule" id="PRU00808"/>
    </source>
</evidence>
<feature type="transmembrane region" description="Helical" evidence="6">
    <location>
        <begin position="130"/>
        <end position="152"/>
    </location>
</feature>
<keyword evidence="3 4" id="KW-0647">Proteasome</keyword>
<dbReference type="InterPro" id="IPR001353">
    <property type="entry name" value="Proteasome_sua/b"/>
</dbReference>
<evidence type="ECO:0000256" key="3">
    <source>
        <dbReference type="ARBA" id="ARBA00022942"/>
    </source>
</evidence>
<name>A0A0D9NU03_METAN</name>
<keyword evidence="2" id="KW-0963">Cytoplasm</keyword>
<comment type="similarity">
    <text evidence="4">Belongs to the peptidase T1A family.</text>
</comment>
<evidence type="ECO:0000313" key="7">
    <source>
        <dbReference type="EMBL" id="KJK77512.1"/>
    </source>
</evidence>
<evidence type="ECO:0000256" key="1">
    <source>
        <dbReference type="ARBA" id="ARBA00004496"/>
    </source>
</evidence>
<dbReference type="Proteomes" id="UP000054544">
    <property type="component" value="Unassembled WGS sequence"/>
</dbReference>
<evidence type="ECO:0000256" key="2">
    <source>
        <dbReference type="ARBA" id="ARBA00022490"/>
    </source>
</evidence>
<dbReference type="InterPro" id="IPR023332">
    <property type="entry name" value="Proteasome_alpha-type"/>
</dbReference>
<dbReference type="GO" id="GO:0005886">
    <property type="term" value="C:plasma membrane"/>
    <property type="evidence" value="ECO:0007669"/>
    <property type="project" value="TreeGrafter"/>
</dbReference>
<gene>
    <name evidence="7" type="ORF">H634G_07251</name>
</gene>
<feature type="transmembrane region" description="Helical" evidence="6">
    <location>
        <begin position="374"/>
        <end position="398"/>
    </location>
</feature>
<dbReference type="InterPro" id="IPR029055">
    <property type="entry name" value="Ntn_hydrolases_N"/>
</dbReference>
<protein>
    <recommendedName>
        <fullName evidence="9">Proteasome alpha-type subunits domain-containing protein</fullName>
    </recommendedName>
</protein>
<dbReference type="STRING" id="1291518.A0A0D9NU03"/>
<comment type="subcellular location">
    <subcellularLocation>
        <location evidence="1">Cytoplasm</location>
    </subcellularLocation>
</comment>
<dbReference type="PANTHER" id="PTHR18640:SF5">
    <property type="entry name" value="SODIUM_BILE ACID COTRANSPORTER 7"/>
    <property type="match status" value="1"/>
</dbReference>
<dbReference type="AlphaFoldDB" id="A0A0D9NU03"/>
<dbReference type="PROSITE" id="PS51475">
    <property type="entry name" value="PROTEASOME_ALPHA_2"/>
    <property type="match status" value="1"/>
</dbReference>
<dbReference type="Pfam" id="PF13593">
    <property type="entry name" value="SBF_like"/>
    <property type="match status" value="1"/>
</dbReference>
<dbReference type="GO" id="GO:0019773">
    <property type="term" value="C:proteasome core complex, alpha-subunit complex"/>
    <property type="evidence" value="ECO:0007669"/>
    <property type="project" value="UniProtKB-UniRule"/>
</dbReference>
<evidence type="ECO:0000256" key="5">
    <source>
        <dbReference type="SAM" id="MobiDB-lite"/>
    </source>
</evidence>
<reference evidence="8" key="1">
    <citation type="journal article" date="2014" name="BMC Genomics">
        <title>The genome sequence of the biocontrol fungus Metarhizium anisopliae and comparative genomics of Metarhizium species.</title>
        <authorList>
            <person name="Pattemore J.A."/>
            <person name="Hane J.K."/>
            <person name="Williams A.H."/>
            <person name="Wilson B.A."/>
            <person name="Stodart B.J."/>
            <person name="Ash G.J."/>
        </authorList>
    </citation>
    <scope>NUCLEOTIDE SEQUENCE [LARGE SCALE GENOMIC DNA]</scope>
    <source>
        <strain evidence="8">BRIP 53293</strain>
    </source>
</reference>
<keyword evidence="8" id="KW-1185">Reference proteome</keyword>
<evidence type="ECO:0000256" key="6">
    <source>
        <dbReference type="SAM" id="Phobius"/>
    </source>
</evidence>
<dbReference type="EMBL" id="KE384738">
    <property type="protein sequence ID" value="KJK77512.1"/>
    <property type="molecule type" value="Genomic_DNA"/>
</dbReference>
<keyword evidence="6" id="KW-0812">Transmembrane</keyword>
<feature type="transmembrane region" description="Helical" evidence="6">
    <location>
        <begin position="246"/>
        <end position="266"/>
    </location>
</feature>
<feature type="transmembrane region" description="Helical" evidence="6">
    <location>
        <begin position="207"/>
        <end position="225"/>
    </location>
</feature>
<proteinExistence type="inferred from homology"/>
<dbReference type="GO" id="GO:0005737">
    <property type="term" value="C:cytoplasm"/>
    <property type="evidence" value="ECO:0007669"/>
    <property type="project" value="UniProtKB-SubCell"/>
</dbReference>
<dbReference type="NCBIfam" id="NF003075">
    <property type="entry name" value="PRK03996.1"/>
    <property type="match status" value="1"/>
</dbReference>
<organism evidence="7 8">
    <name type="scientific">Metarhizium anisopliae BRIP 53293</name>
    <dbReference type="NCBI Taxonomy" id="1291518"/>
    <lineage>
        <taxon>Eukaryota</taxon>
        <taxon>Fungi</taxon>
        <taxon>Dikarya</taxon>
        <taxon>Ascomycota</taxon>
        <taxon>Pezizomycotina</taxon>
        <taxon>Sordariomycetes</taxon>
        <taxon>Hypocreomycetidae</taxon>
        <taxon>Hypocreales</taxon>
        <taxon>Clavicipitaceae</taxon>
        <taxon>Metarhizium</taxon>
    </lineage>
</organism>
<feature type="transmembrane region" description="Helical" evidence="6">
    <location>
        <begin position="278"/>
        <end position="301"/>
    </location>
</feature>
<dbReference type="PANTHER" id="PTHR18640">
    <property type="entry name" value="SOLUTE CARRIER FAMILY 10 MEMBER 7"/>
    <property type="match status" value="1"/>
</dbReference>
<evidence type="ECO:0008006" key="9">
    <source>
        <dbReference type="Google" id="ProtNLM"/>
    </source>
</evidence>
<dbReference type="OrthoDB" id="431557at2759"/>
<evidence type="ECO:0000313" key="8">
    <source>
        <dbReference type="Proteomes" id="UP000054544"/>
    </source>
</evidence>
<feature type="transmembrane region" description="Helical" evidence="6">
    <location>
        <begin position="102"/>
        <end position="124"/>
    </location>
</feature>
<dbReference type="InterPro" id="IPR016833">
    <property type="entry name" value="Put_Na-Bile_cotransptr"/>
</dbReference>
<feature type="transmembrane region" description="Helical" evidence="6">
    <location>
        <begin position="164"/>
        <end position="187"/>
    </location>
</feature>
<dbReference type="GO" id="GO:0051603">
    <property type="term" value="P:proteolysis involved in protein catabolic process"/>
    <property type="evidence" value="ECO:0007669"/>
    <property type="project" value="InterPro"/>
</dbReference>